<evidence type="ECO:0000259" key="1">
    <source>
        <dbReference type="Pfam" id="PF02625"/>
    </source>
</evidence>
<dbReference type="PANTHER" id="PTHR30388:SF6">
    <property type="entry name" value="XANTHINE DEHYDROGENASE SUBUNIT A-RELATED"/>
    <property type="match status" value="1"/>
</dbReference>
<dbReference type="Pfam" id="PF13478">
    <property type="entry name" value="XdhC_C"/>
    <property type="match status" value="1"/>
</dbReference>
<dbReference type="RefSeq" id="WP_061947093.1">
    <property type="nucleotide sequence ID" value="NZ_LTAO01000001.1"/>
</dbReference>
<name>A0A162F5I1_9BACI</name>
<evidence type="ECO:0000259" key="2">
    <source>
        <dbReference type="Pfam" id="PF13478"/>
    </source>
</evidence>
<protein>
    <recommendedName>
        <fullName evidence="5">Xanthine dehydrogenase</fullName>
    </recommendedName>
</protein>
<dbReference type="STRING" id="519424.AZF04_00420"/>
<dbReference type="InterPro" id="IPR052698">
    <property type="entry name" value="MoCofactor_Util/Proc"/>
</dbReference>
<organism evidence="3 4">
    <name type="scientific">Alkalihalobacillus trypoxylicola</name>
    <dbReference type="NCBI Taxonomy" id="519424"/>
    <lineage>
        <taxon>Bacteria</taxon>
        <taxon>Bacillati</taxon>
        <taxon>Bacillota</taxon>
        <taxon>Bacilli</taxon>
        <taxon>Bacillales</taxon>
        <taxon>Bacillaceae</taxon>
        <taxon>Alkalihalobacillus</taxon>
    </lineage>
</organism>
<evidence type="ECO:0000313" key="3">
    <source>
        <dbReference type="EMBL" id="KYG34834.1"/>
    </source>
</evidence>
<dbReference type="Pfam" id="PF02625">
    <property type="entry name" value="XdhC_CoxI"/>
    <property type="match status" value="1"/>
</dbReference>
<feature type="domain" description="XdhC- CoxI" evidence="1">
    <location>
        <begin position="15"/>
        <end position="76"/>
    </location>
</feature>
<accession>A0A162F5I1</accession>
<dbReference type="OrthoDB" id="9773039at2"/>
<proteinExistence type="predicted"/>
<dbReference type="AlphaFoldDB" id="A0A162F5I1"/>
<sequence>MNDSSYSINNQIIKASEKDYLATIVKVEGSAYRKEGTMMLFCENGQRYGVLSVGCLEEDIANRIQQLKKPSSMLLSFDMKSEDDLSWGAGAGCNGIIHVLVESCSESIRKTAMIIQTYLRNGEEITLYKKIEKNRSFSTVILKKNQMTVYQNGKDFIQTDDIKQDKGTAGLVSLSKKDYLYFQSFLPKRNVFIFGAGDDVKPLVSYLEPLNFQIVICDWREGYISNERFPQTCEKKLISTDKILQQIEVKDDDFVILMTHQFQKDQILLKQLLKQNISYIGILGSKSRTERLLEEKQIPANVYSPIGEHIHAEGPNEIAISIVAQLIRMKQIKVQEVGS</sequence>
<feature type="domain" description="XdhC Rossmann" evidence="2">
    <location>
        <begin position="191"/>
        <end position="326"/>
    </location>
</feature>
<dbReference type="PANTHER" id="PTHR30388">
    <property type="entry name" value="ALDEHYDE OXIDOREDUCTASE MOLYBDENUM COFACTOR ASSEMBLY PROTEIN"/>
    <property type="match status" value="1"/>
</dbReference>
<evidence type="ECO:0000313" key="4">
    <source>
        <dbReference type="Proteomes" id="UP000075806"/>
    </source>
</evidence>
<dbReference type="EMBL" id="LTAO01000001">
    <property type="protein sequence ID" value="KYG34834.1"/>
    <property type="molecule type" value="Genomic_DNA"/>
</dbReference>
<dbReference type="InterPro" id="IPR003777">
    <property type="entry name" value="XdhC_CoxI"/>
</dbReference>
<dbReference type="InterPro" id="IPR027051">
    <property type="entry name" value="XdhC_Rossmann_dom"/>
</dbReference>
<comment type="caution">
    <text evidence="3">The sequence shown here is derived from an EMBL/GenBank/DDBJ whole genome shotgun (WGS) entry which is preliminary data.</text>
</comment>
<gene>
    <name evidence="3" type="ORF">AZF04_00420</name>
</gene>
<keyword evidence="4" id="KW-1185">Reference proteome</keyword>
<dbReference type="Proteomes" id="UP000075806">
    <property type="component" value="Unassembled WGS sequence"/>
</dbReference>
<dbReference type="Gene3D" id="3.40.50.720">
    <property type="entry name" value="NAD(P)-binding Rossmann-like Domain"/>
    <property type="match status" value="1"/>
</dbReference>
<evidence type="ECO:0008006" key="5">
    <source>
        <dbReference type="Google" id="ProtNLM"/>
    </source>
</evidence>
<reference evidence="3" key="1">
    <citation type="submission" date="2016-02" db="EMBL/GenBank/DDBJ databases">
        <title>Genome sequence of Bacillus trypoxylicola KCTC 13244(T).</title>
        <authorList>
            <person name="Jeong H."/>
            <person name="Park S.-H."/>
            <person name="Choi S.-K."/>
        </authorList>
    </citation>
    <scope>NUCLEOTIDE SEQUENCE [LARGE SCALE GENOMIC DNA]</scope>
    <source>
        <strain evidence="3">KCTC 13244</strain>
    </source>
</reference>